<dbReference type="Proteomes" id="UP000462212">
    <property type="component" value="Unassembled WGS sequence"/>
</dbReference>
<proteinExistence type="predicted"/>
<organism evidence="1 2">
    <name type="scientific">Lachnellula subtilissima</name>
    <dbReference type="NCBI Taxonomy" id="602034"/>
    <lineage>
        <taxon>Eukaryota</taxon>
        <taxon>Fungi</taxon>
        <taxon>Dikarya</taxon>
        <taxon>Ascomycota</taxon>
        <taxon>Pezizomycotina</taxon>
        <taxon>Leotiomycetes</taxon>
        <taxon>Helotiales</taxon>
        <taxon>Lachnaceae</taxon>
        <taxon>Lachnellula</taxon>
    </lineage>
</organism>
<dbReference type="PANTHER" id="PTHR38436">
    <property type="entry name" value="POLYKETIDE CYCLASE SNOAL-LIKE DOMAIN"/>
    <property type="match status" value="1"/>
</dbReference>
<keyword evidence="2" id="KW-1185">Reference proteome</keyword>
<dbReference type="InterPro" id="IPR032710">
    <property type="entry name" value="NTF2-like_dom_sf"/>
</dbReference>
<dbReference type="Gene3D" id="3.10.450.50">
    <property type="match status" value="1"/>
</dbReference>
<dbReference type="EMBL" id="QGMJ01000194">
    <property type="protein sequence ID" value="TVY40119.1"/>
    <property type="molecule type" value="Genomic_DNA"/>
</dbReference>
<reference evidence="1 2" key="1">
    <citation type="submission" date="2018-05" db="EMBL/GenBank/DDBJ databases">
        <title>Genome sequencing and assembly of the regulated plant pathogen Lachnellula willkommii and related sister species for the development of diagnostic species identification markers.</title>
        <authorList>
            <person name="Giroux E."/>
            <person name="Bilodeau G."/>
        </authorList>
    </citation>
    <scope>NUCLEOTIDE SEQUENCE [LARGE SCALE GENOMIC DNA]</scope>
    <source>
        <strain evidence="1 2">CBS 197.66</strain>
    </source>
</reference>
<evidence type="ECO:0008006" key="3">
    <source>
        <dbReference type="Google" id="ProtNLM"/>
    </source>
</evidence>
<dbReference type="GO" id="GO:0030638">
    <property type="term" value="P:polyketide metabolic process"/>
    <property type="evidence" value="ECO:0007669"/>
    <property type="project" value="InterPro"/>
</dbReference>
<dbReference type="SUPFAM" id="SSF54427">
    <property type="entry name" value="NTF2-like"/>
    <property type="match status" value="1"/>
</dbReference>
<comment type="caution">
    <text evidence="1">The sequence shown here is derived from an EMBL/GenBank/DDBJ whole genome shotgun (WGS) entry which is preliminary data.</text>
</comment>
<sequence>MSNYGIEGVASDSAGLKSLAPGIILHPPLLKCAGRGPPLILITASSLSLQPTSDAPEPPRKWAEEGFTVVEIQKSVFREVDHVQRAFSVAESAFEECTAREGSKIGVLVYDYTVWETVKKVVASKSNIVAAVVYADASTPTSETITIPILYHVAGKANEKLQTSNGSTIHEYPKTTSPYFASPGHDLFHYASESVSHTRNLTFLKKHMDGPYFDLEVIWDQHTFFEFAERSVEKTMGTMVEEPYVNHIPTAGGIGREHLSKFYLHHFIFNNPDDTELELVSRTVGIDRVIDEFVFSFTHTKEIDWLIPGVPPTGKAVRVPFTSVVNIRGDRLYHEHIAWDQASVLVQLGLMPEYLPYPYPLPDGTIPGKGKRFEYKVPAAGEDTAKKILDRNSVPSNEMFGHKIREVDI</sequence>
<dbReference type="AlphaFoldDB" id="A0A8H8RQX3"/>
<name>A0A8H8RQX3_9HELO</name>
<dbReference type="OrthoDB" id="5440at2759"/>
<dbReference type="PANTHER" id="PTHR38436:SF3">
    <property type="entry name" value="CARBOXYMETHYLENEBUTENOLIDASE-RELATED"/>
    <property type="match status" value="1"/>
</dbReference>
<evidence type="ECO:0000313" key="2">
    <source>
        <dbReference type="Proteomes" id="UP000462212"/>
    </source>
</evidence>
<accession>A0A8H8RQX3</accession>
<evidence type="ECO:0000313" key="1">
    <source>
        <dbReference type="EMBL" id="TVY40119.1"/>
    </source>
</evidence>
<gene>
    <name evidence="1" type="ORF">LSUB1_G003594</name>
</gene>
<dbReference type="InterPro" id="IPR009959">
    <property type="entry name" value="Cyclase_SnoaL-like"/>
</dbReference>
<protein>
    <recommendedName>
        <fullName evidence="3">Carboxymethylenebutenolidase</fullName>
    </recommendedName>
</protein>